<feature type="signal peptide" evidence="4">
    <location>
        <begin position="1"/>
        <end position="18"/>
    </location>
</feature>
<gene>
    <name evidence="6" type="ORF">UABAM_03219</name>
</gene>
<organism evidence="6 7">
    <name type="scientific">Uabimicrobium amorphum</name>
    <dbReference type="NCBI Taxonomy" id="2596890"/>
    <lineage>
        <taxon>Bacteria</taxon>
        <taxon>Pseudomonadati</taxon>
        <taxon>Planctomycetota</taxon>
        <taxon>Candidatus Uabimicrobiia</taxon>
        <taxon>Candidatus Uabimicrobiales</taxon>
        <taxon>Candidatus Uabimicrobiaceae</taxon>
        <taxon>Candidatus Uabimicrobium</taxon>
    </lineage>
</organism>
<comment type="cofactor">
    <cofactor evidence="1">
        <name>Zn(2+)</name>
        <dbReference type="ChEBI" id="CHEBI:29105"/>
    </cofactor>
</comment>
<dbReference type="GO" id="GO:0004181">
    <property type="term" value="F:metallocarboxypeptidase activity"/>
    <property type="evidence" value="ECO:0007669"/>
    <property type="project" value="InterPro"/>
</dbReference>
<comment type="similarity">
    <text evidence="2 3">Belongs to the peptidase M14 family.</text>
</comment>
<feature type="chain" id="PRO_5025060478" evidence="4">
    <location>
        <begin position="19"/>
        <end position="597"/>
    </location>
</feature>
<dbReference type="AlphaFoldDB" id="A0A5S9IMX5"/>
<dbReference type="Proteomes" id="UP000326354">
    <property type="component" value="Chromosome"/>
</dbReference>
<dbReference type="CDD" id="cd06241">
    <property type="entry name" value="M14-like"/>
    <property type="match status" value="1"/>
</dbReference>
<dbReference type="PANTHER" id="PTHR11705">
    <property type="entry name" value="PROTEASE FAMILY M14 CARBOXYPEPTIDASE A,B"/>
    <property type="match status" value="1"/>
</dbReference>
<dbReference type="Gene3D" id="3.40.630.10">
    <property type="entry name" value="Zn peptidases"/>
    <property type="match status" value="1"/>
</dbReference>
<proteinExistence type="inferred from homology"/>
<name>A0A5S9IMX5_UABAM</name>
<dbReference type="GO" id="GO:0005615">
    <property type="term" value="C:extracellular space"/>
    <property type="evidence" value="ECO:0007669"/>
    <property type="project" value="TreeGrafter"/>
</dbReference>
<accession>A0A5S9IMX5</accession>
<dbReference type="PROSITE" id="PS52035">
    <property type="entry name" value="PEPTIDASE_M14"/>
    <property type="match status" value="1"/>
</dbReference>
<dbReference type="RefSeq" id="WP_151968987.1">
    <property type="nucleotide sequence ID" value="NZ_AP019860.1"/>
</dbReference>
<evidence type="ECO:0000259" key="5">
    <source>
        <dbReference type="PROSITE" id="PS52035"/>
    </source>
</evidence>
<sequence length="597" mass="68421">MKFLYCWWCMIVFTVAQMDSLPLPPQLPWQGRSEELIVPADHREITPVEKAKFMSTPRYKETILWMKNLVDRVPEFSMQSIGQSDEGRDIWMVIASKERAFSPEDMAKSKKGILLVQAGIHSGEIDGKDAGMMLLRDMAFRGKMDLLKNCHLLFVPILSVDGHERFSLFNRSNQRGPHKCGWRTNAKNLNLNRDYAKLDTPELQALIQVVNKWKPDLYFDIHVTNGADYQYDITFGFNGGGFISTPCYAVNIGKWLNDVFRPHVSADLSSWGHIPGPLVFAMNGSNMYAGVQDWTALPRFSNGYGDLRNLATILVENHSLKPYKQRVLGTYVLIESAMQLLGKETKSLRAATAEDRKTRAENVVLSWLPDKKIGNTDFRGVSFTHKQSTITGSKVVVWTGKAEKMNIPVYSSPGKKDSVNRPKAYWIPAVWKEIIERLQVHGIEMQILSEPQKVKVKMYRVTDYAVGTPYEGHIQVKNAQLQCETVERVFPKGSVRVSTNQDLGNLAIVLLEPKSPDSFFQWGFFWEVFQRTEYVEAYVMEPLAQQMLEKDPQLAKKFKKYCAENPKASAREKLYWFYQQTSFFDSEWKLYPIGVEE</sequence>
<keyword evidence="4" id="KW-0732">Signal</keyword>
<keyword evidence="7" id="KW-1185">Reference proteome</keyword>
<evidence type="ECO:0000256" key="2">
    <source>
        <dbReference type="ARBA" id="ARBA00005988"/>
    </source>
</evidence>
<dbReference type="PANTHER" id="PTHR11705:SF145">
    <property type="entry name" value="PEPTIDASE M14 CARBOXYPEPTIDASE A DOMAIN-CONTAINING PROTEIN"/>
    <property type="match status" value="1"/>
</dbReference>
<dbReference type="GO" id="GO:0008270">
    <property type="term" value="F:zinc ion binding"/>
    <property type="evidence" value="ECO:0007669"/>
    <property type="project" value="InterPro"/>
</dbReference>
<evidence type="ECO:0000256" key="1">
    <source>
        <dbReference type="ARBA" id="ARBA00001947"/>
    </source>
</evidence>
<evidence type="ECO:0000256" key="4">
    <source>
        <dbReference type="SAM" id="SignalP"/>
    </source>
</evidence>
<protein>
    <submittedName>
        <fullName evidence="6">Peptidase M14</fullName>
    </submittedName>
</protein>
<evidence type="ECO:0000313" key="6">
    <source>
        <dbReference type="EMBL" id="BBM84858.1"/>
    </source>
</evidence>
<feature type="domain" description="Peptidase M14" evidence="5">
    <location>
        <begin position="55"/>
        <end position="327"/>
    </location>
</feature>
<dbReference type="OrthoDB" id="6221272at2"/>
<evidence type="ECO:0000256" key="3">
    <source>
        <dbReference type="PROSITE-ProRule" id="PRU01379"/>
    </source>
</evidence>
<evidence type="ECO:0000313" key="7">
    <source>
        <dbReference type="Proteomes" id="UP000326354"/>
    </source>
</evidence>
<dbReference type="GO" id="GO:0006508">
    <property type="term" value="P:proteolysis"/>
    <property type="evidence" value="ECO:0007669"/>
    <property type="project" value="InterPro"/>
</dbReference>
<comment type="caution">
    <text evidence="3">Lacks conserved residue(s) required for the propagation of feature annotation.</text>
</comment>
<dbReference type="EMBL" id="AP019860">
    <property type="protein sequence ID" value="BBM84858.1"/>
    <property type="molecule type" value="Genomic_DNA"/>
</dbReference>
<dbReference type="InterPro" id="IPR000834">
    <property type="entry name" value="Peptidase_M14"/>
</dbReference>
<dbReference type="KEGG" id="uam:UABAM_03219"/>
<dbReference type="Pfam" id="PF00246">
    <property type="entry name" value="Peptidase_M14"/>
    <property type="match status" value="1"/>
</dbReference>
<dbReference type="SUPFAM" id="SSF53187">
    <property type="entry name" value="Zn-dependent exopeptidases"/>
    <property type="match status" value="1"/>
</dbReference>
<reference evidence="6 7" key="1">
    <citation type="submission" date="2019-08" db="EMBL/GenBank/DDBJ databases">
        <title>Complete genome sequence of Candidatus Uab amorphum.</title>
        <authorList>
            <person name="Shiratori T."/>
            <person name="Suzuki S."/>
            <person name="Kakizawa Y."/>
            <person name="Ishida K."/>
        </authorList>
    </citation>
    <scope>NUCLEOTIDE SEQUENCE [LARGE SCALE GENOMIC DNA]</scope>
    <source>
        <strain evidence="6 7">SRT547</strain>
    </source>
</reference>